<gene>
    <name evidence="2" type="ORF">CC117_06645</name>
</gene>
<dbReference type="RefSeq" id="WP_071089246.1">
    <property type="nucleotide sequence ID" value="NZ_MBLM01000152.1"/>
</dbReference>
<comment type="caution">
    <text evidence="2">The sequence shown here is derived from an EMBL/GenBank/DDBJ whole genome shotgun (WGS) entry which is preliminary data.</text>
</comment>
<protein>
    <submittedName>
        <fullName evidence="2">Uncharacterized protein</fullName>
    </submittedName>
</protein>
<name>A0A1S1QEA8_9ACTN</name>
<evidence type="ECO:0000256" key="1">
    <source>
        <dbReference type="SAM" id="MobiDB-lite"/>
    </source>
</evidence>
<sequence length="70" mass="7383">MGSSTERLLDVPDADAAEQSRDLRPPSAGEGEGQAADTSPGTGGDAAEADEFDAAEQRLVVEQDDEEEYR</sequence>
<keyword evidence="3" id="KW-1185">Reference proteome</keyword>
<dbReference type="EMBL" id="MBLM01000152">
    <property type="protein sequence ID" value="OHV30604.1"/>
    <property type="molecule type" value="Genomic_DNA"/>
</dbReference>
<proteinExistence type="predicted"/>
<dbReference type="OrthoDB" id="3215788at2"/>
<dbReference type="Proteomes" id="UP000179627">
    <property type="component" value="Unassembled WGS sequence"/>
</dbReference>
<dbReference type="AlphaFoldDB" id="A0A1S1QEA8"/>
<reference evidence="3" key="1">
    <citation type="submission" date="2016-07" db="EMBL/GenBank/DDBJ databases">
        <title>Sequence Frankia sp. strain CcI1.17.</title>
        <authorList>
            <person name="Ghodhbane-Gtari F."/>
            <person name="Swanson E."/>
            <person name="Gueddou A."/>
            <person name="Morris K."/>
            <person name="Hezbri K."/>
            <person name="Ktari A."/>
            <person name="Nouioui I."/>
            <person name="Abebe-Akele F."/>
            <person name="Simpson S."/>
            <person name="Thomas K."/>
            <person name="Gtari M."/>
            <person name="Tisa L.S."/>
            <person name="Hurst S."/>
        </authorList>
    </citation>
    <scope>NUCLEOTIDE SEQUENCE [LARGE SCALE GENOMIC DNA]</scope>
    <source>
        <strain evidence="3">Cc1.17</strain>
    </source>
</reference>
<feature type="region of interest" description="Disordered" evidence="1">
    <location>
        <begin position="1"/>
        <end position="70"/>
    </location>
</feature>
<accession>A0A1S1QEA8</accession>
<organism evidence="2 3">
    <name type="scientific">Parafrankia colletiae</name>
    <dbReference type="NCBI Taxonomy" id="573497"/>
    <lineage>
        <taxon>Bacteria</taxon>
        <taxon>Bacillati</taxon>
        <taxon>Actinomycetota</taxon>
        <taxon>Actinomycetes</taxon>
        <taxon>Frankiales</taxon>
        <taxon>Frankiaceae</taxon>
        <taxon>Parafrankia</taxon>
    </lineage>
</organism>
<evidence type="ECO:0000313" key="2">
    <source>
        <dbReference type="EMBL" id="OHV30604.1"/>
    </source>
</evidence>
<evidence type="ECO:0000313" key="3">
    <source>
        <dbReference type="Proteomes" id="UP000179627"/>
    </source>
</evidence>